<keyword evidence="5" id="KW-0812">Transmembrane</keyword>
<keyword evidence="2 3" id="KW-0040">ANK repeat</keyword>
<dbReference type="Gene3D" id="3.30.70.100">
    <property type="match status" value="1"/>
</dbReference>
<dbReference type="PANTHER" id="PTHR24123:SF33">
    <property type="entry name" value="PROTEIN HOS4"/>
    <property type="match status" value="1"/>
</dbReference>
<feature type="repeat" description="ANK" evidence="3">
    <location>
        <begin position="495"/>
        <end position="517"/>
    </location>
</feature>
<feature type="domain" description="HMA" evidence="6">
    <location>
        <begin position="76"/>
        <end position="139"/>
    </location>
</feature>
<dbReference type="InterPro" id="IPR036163">
    <property type="entry name" value="HMA_dom_sf"/>
</dbReference>
<feature type="transmembrane region" description="Helical" evidence="5">
    <location>
        <begin position="759"/>
        <end position="783"/>
    </location>
</feature>
<evidence type="ECO:0000313" key="8">
    <source>
        <dbReference type="Proteomes" id="UP001497522"/>
    </source>
</evidence>
<feature type="transmembrane region" description="Helical" evidence="5">
    <location>
        <begin position="820"/>
        <end position="840"/>
    </location>
</feature>
<name>A0ABP1BBH1_9BRYO</name>
<keyword evidence="5" id="KW-1133">Transmembrane helix</keyword>
<evidence type="ECO:0000313" key="7">
    <source>
        <dbReference type="EMBL" id="CAK9872243.1"/>
    </source>
</evidence>
<dbReference type="PROSITE" id="PS50297">
    <property type="entry name" value="ANK_REP_REGION"/>
    <property type="match status" value="3"/>
</dbReference>
<feature type="region of interest" description="Disordered" evidence="4">
    <location>
        <begin position="24"/>
        <end position="66"/>
    </location>
</feature>
<dbReference type="PANTHER" id="PTHR24123">
    <property type="entry name" value="ANKYRIN REPEAT-CONTAINING"/>
    <property type="match status" value="1"/>
</dbReference>
<feature type="repeat" description="ANK" evidence="3">
    <location>
        <begin position="380"/>
        <end position="402"/>
    </location>
</feature>
<evidence type="ECO:0000256" key="3">
    <source>
        <dbReference type="PROSITE-ProRule" id="PRU00023"/>
    </source>
</evidence>
<dbReference type="Pfam" id="PF12796">
    <property type="entry name" value="Ank_2"/>
    <property type="match status" value="3"/>
</dbReference>
<keyword evidence="1" id="KW-0677">Repeat</keyword>
<dbReference type="InterPro" id="IPR002110">
    <property type="entry name" value="Ankyrin_rpt"/>
</dbReference>
<sequence length="884" mass="98568">MLQADMMALSSGYAEDAIQRPVSTAAPKWASDGNEPESSDTITRGPTADSNEIKSSPSQSRMAVHNDTSIDDEVSEPQMVFKVKMCCKKCEEKVKDEVFEVPGVIDIKVNRHTSKVAVFGEADLSLVLKKLKKVNWRAKLISVDKQKLQQASLDLIEAVQLGNATKVSEVLAQPGVDVNCCEDTWHCRTPVLQAFQSKHMSVVQVLLADHRVNVNAADNLGQTALHTQWEECVNGMLLSKRQDIEWNAPDKIGQTPLLFHARVGNDTIIRSLIQIKSLNMFARTIDGFTALHQVVERQSPFPVGFPEHDQISSRCNIVDCLLEEIQRRYSYTLLVRFVNTTDILNRSVLHYIAEEGCVDILRQLLVKCSLDMEVNSVDFHGFTPLHLAIQHGHTGVVELLLQLPNIDANVGAVKASHLDQPMIIQGINHREEALDESHLRILEPNVSANVNPDIPDGGIEVNVSATGRPERFEQHHFYMCRPNLLKKTPTELPSGNLTPLHLAAMEGQTDIVCLLLKWKWINVAALHTKGFSPLDYSIQKGHLEVVKLLLDKGEHRIGFNYTIQIGIFENLLHLATKHEIAIHLLNTLGLRLETSTDTTRNFSCNQSRLLTSAAQNNHFKIIRYILKWQPEVNVNERSEWAAHVGLEATPLHFAALGGHGQVVRELLKHPNLDVNTQDNRKMTALLYAIEAGNVDVVKALCEDKLNRLRANEENSDERTPLQIVAEANNNPSMKAIEKVLLERPEVKDFVDRLYRDRQVFVDAANALLVGAALIASVTFAGWLQPPLGYTTYYDFSQPFPAPPSTYESYAAVKHRSSVKAFWVFNSLSFFFAIATVLAGADAAMPNLKDAFIGRVVKSVRRALIRASILSGIDILPPLLCATEI</sequence>
<evidence type="ECO:0000256" key="2">
    <source>
        <dbReference type="ARBA" id="ARBA00023043"/>
    </source>
</evidence>
<dbReference type="InterPro" id="IPR051165">
    <property type="entry name" value="Multifunctional_ANK_Repeat"/>
</dbReference>
<dbReference type="SUPFAM" id="SSF55008">
    <property type="entry name" value="HMA, heavy metal-associated domain"/>
    <property type="match status" value="1"/>
</dbReference>
<feature type="repeat" description="ANK" evidence="3">
    <location>
        <begin position="529"/>
        <end position="553"/>
    </location>
</feature>
<dbReference type="SMART" id="SM00248">
    <property type="entry name" value="ANK"/>
    <property type="match status" value="11"/>
</dbReference>
<protein>
    <recommendedName>
        <fullName evidence="6">HMA domain-containing protein</fullName>
    </recommendedName>
</protein>
<evidence type="ECO:0000256" key="5">
    <source>
        <dbReference type="SAM" id="Phobius"/>
    </source>
</evidence>
<dbReference type="Pfam" id="PF13962">
    <property type="entry name" value="PGG"/>
    <property type="match status" value="1"/>
</dbReference>
<dbReference type="Gene3D" id="1.25.40.20">
    <property type="entry name" value="Ankyrin repeat-containing domain"/>
    <property type="match status" value="4"/>
</dbReference>
<dbReference type="InterPro" id="IPR026961">
    <property type="entry name" value="PGG_dom"/>
</dbReference>
<accession>A0ABP1BBH1</accession>
<dbReference type="CDD" id="cd00371">
    <property type="entry name" value="HMA"/>
    <property type="match status" value="1"/>
</dbReference>
<keyword evidence="5" id="KW-0472">Membrane</keyword>
<reference evidence="7 8" key="1">
    <citation type="submission" date="2024-03" db="EMBL/GenBank/DDBJ databases">
        <authorList>
            <consortium name="ELIXIR-Norway"/>
            <consortium name="Elixir Norway"/>
        </authorList>
    </citation>
    <scope>NUCLEOTIDE SEQUENCE [LARGE SCALE GENOMIC DNA]</scope>
</reference>
<dbReference type="Pfam" id="PF00403">
    <property type="entry name" value="HMA"/>
    <property type="match status" value="1"/>
</dbReference>
<keyword evidence="8" id="KW-1185">Reference proteome</keyword>
<evidence type="ECO:0000259" key="6">
    <source>
        <dbReference type="PROSITE" id="PS50846"/>
    </source>
</evidence>
<dbReference type="PROSITE" id="PS50846">
    <property type="entry name" value="HMA_2"/>
    <property type="match status" value="1"/>
</dbReference>
<evidence type="ECO:0000256" key="1">
    <source>
        <dbReference type="ARBA" id="ARBA00022737"/>
    </source>
</evidence>
<dbReference type="SUPFAM" id="SSF48403">
    <property type="entry name" value="Ankyrin repeat"/>
    <property type="match status" value="2"/>
</dbReference>
<proteinExistence type="predicted"/>
<organism evidence="7 8">
    <name type="scientific">Sphagnum jensenii</name>
    <dbReference type="NCBI Taxonomy" id="128206"/>
    <lineage>
        <taxon>Eukaryota</taxon>
        <taxon>Viridiplantae</taxon>
        <taxon>Streptophyta</taxon>
        <taxon>Embryophyta</taxon>
        <taxon>Bryophyta</taxon>
        <taxon>Sphagnophytina</taxon>
        <taxon>Sphagnopsida</taxon>
        <taxon>Sphagnales</taxon>
        <taxon>Sphagnaceae</taxon>
        <taxon>Sphagnum</taxon>
    </lineage>
</organism>
<dbReference type="Proteomes" id="UP001497522">
    <property type="component" value="Chromosome 2"/>
</dbReference>
<dbReference type="InterPro" id="IPR006121">
    <property type="entry name" value="HMA_dom"/>
</dbReference>
<evidence type="ECO:0000256" key="4">
    <source>
        <dbReference type="SAM" id="MobiDB-lite"/>
    </source>
</evidence>
<dbReference type="PROSITE" id="PS50088">
    <property type="entry name" value="ANK_REPEAT"/>
    <property type="match status" value="4"/>
</dbReference>
<feature type="repeat" description="ANK" evidence="3">
    <location>
        <begin position="646"/>
        <end position="679"/>
    </location>
</feature>
<feature type="compositionally biased region" description="Polar residues" evidence="4">
    <location>
        <begin position="39"/>
        <end position="61"/>
    </location>
</feature>
<gene>
    <name evidence="7" type="ORF">CSSPJE1EN2_LOCUS14840</name>
</gene>
<dbReference type="InterPro" id="IPR036770">
    <property type="entry name" value="Ankyrin_rpt-contain_sf"/>
</dbReference>
<dbReference type="EMBL" id="OZ023703">
    <property type="protein sequence ID" value="CAK9872243.1"/>
    <property type="molecule type" value="Genomic_DNA"/>
</dbReference>